<dbReference type="Pfam" id="PF02777">
    <property type="entry name" value="Sod_Fe_C"/>
    <property type="match status" value="1"/>
</dbReference>
<dbReference type="InterPro" id="IPR019831">
    <property type="entry name" value="Mn/Fe_SOD_N"/>
</dbReference>
<dbReference type="PIRSF" id="PIRSF000349">
    <property type="entry name" value="SODismutase"/>
    <property type="match status" value="1"/>
</dbReference>
<dbReference type="Gene3D" id="1.10.287.990">
    <property type="entry name" value="Fe,Mn superoxide dismutase (SOD) domain"/>
    <property type="match status" value="1"/>
</dbReference>
<evidence type="ECO:0000313" key="9">
    <source>
        <dbReference type="Proteomes" id="UP001062263"/>
    </source>
</evidence>
<dbReference type="PRINTS" id="PR01703">
    <property type="entry name" value="MNSODISMTASE"/>
</dbReference>
<dbReference type="EC" id="1.15.1.1" evidence="2 5"/>
<dbReference type="InterPro" id="IPR036314">
    <property type="entry name" value="SOD_C_sf"/>
</dbReference>
<dbReference type="PANTHER" id="PTHR11404:SF6">
    <property type="entry name" value="SUPEROXIDE DISMUTASE [MN], MITOCHONDRIAL"/>
    <property type="match status" value="1"/>
</dbReference>
<comment type="catalytic activity">
    <reaction evidence="5">
        <text>2 superoxide + 2 H(+) = H2O2 + O2</text>
        <dbReference type="Rhea" id="RHEA:20696"/>
        <dbReference type="ChEBI" id="CHEBI:15378"/>
        <dbReference type="ChEBI" id="CHEBI:15379"/>
        <dbReference type="ChEBI" id="CHEBI:16240"/>
        <dbReference type="ChEBI" id="CHEBI:18421"/>
        <dbReference type="EC" id="1.15.1.1"/>
    </reaction>
</comment>
<dbReference type="Gene3D" id="3.55.40.20">
    <property type="entry name" value="Iron/manganese superoxide dismutase, C-terminal domain"/>
    <property type="match status" value="1"/>
</dbReference>
<evidence type="ECO:0000259" key="6">
    <source>
        <dbReference type="Pfam" id="PF00081"/>
    </source>
</evidence>
<evidence type="ECO:0000256" key="2">
    <source>
        <dbReference type="ARBA" id="ARBA00012682"/>
    </source>
</evidence>
<protein>
    <recommendedName>
        <fullName evidence="2 5">Superoxide dismutase</fullName>
        <ecNumber evidence="2 5">1.15.1.1</ecNumber>
    </recommendedName>
</protein>
<sequence length="214" mass="23756">MTKKQNPSTVGYADGKYVLPPLPYAYDALEPLMDEKTVRIHHDKHHAAYVAGANAAAEKLREIADGKLDASATTNWVRSLSFNVSGHVLHTIFWTNMTPDPKKEPQGPLMDAIKEKFGSLDGMMKEFKAAALGVEGSGWGILGVDPMSKTLVICGAEKHQNVEIPGLVPLLVCDVWEHAYYLKHQNARANYIEDFCRLINWDDVEGRYKDAMAS</sequence>
<dbReference type="InterPro" id="IPR001189">
    <property type="entry name" value="Mn/Fe_SOD"/>
</dbReference>
<evidence type="ECO:0000259" key="7">
    <source>
        <dbReference type="Pfam" id="PF02777"/>
    </source>
</evidence>
<dbReference type="RefSeq" id="WP_215434971.1">
    <property type="nucleotide sequence ID" value="NZ_AP025943.1"/>
</dbReference>
<dbReference type="EMBL" id="AP025943">
    <property type="protein sequence ID" value="BDL42574.1"/>
    <property type="molecule type" value="Genomic_DNA"/>
</dbReference>
<evidence type="ECO:0000256" key="5">
    <source>
        <dbReference type="RuleBase" id="RU000414"/>
    </source>
</evidence>
<evidence type="ECO:0000256" key="4">
    <source>
        <dbReference type="ARBA" id="ARBA00023002"/>
    </source>
</evidence>
<comment type="function">
    <text evidence="5">Destroys radicals which are normally produced within the cells and which are toxic to biological systems.</text>
</comment>
<proteinExistence type="inferred from homology"/>
<evidence type="ECO:0000256" key="1">
    <source>
        <dbReference type="ARBA" id="ARBA00008714"/>
    </source>
</evidence>
<dbReference type="Pfam" id="PF00081">
    <property type="entry name" value="Sod_Fe_N"/>
    <property type="match status" value="1"/>
</dbReference>
<comment type="similarity">
    <text evidence="1 5">Belongs to the iron/manganese superoxide dismutase family.</text>
</comment>
<dbReference type="InterPro" id="IPR019833">
    <property type="entry name" value="Mn/Fe_SOD_BS"/>
</dbReference>
<evidence type="ECO:0000256" key="3">
    <source>
        <dbReference type="ARBA" id="ARBA00022723"/>
    </source>
</evidence>
<gene>
    <name evidence="8" type="ORF">Abiwalacus_01480</name>
</gene>
<dbReference type="PANTHER" id="PTHR11404">
    <property type="entry name" value="SUPEROXIDE DISMUTASE 2"/>
    <property type="match status" value="1"/>
</dbReference>
<dbReference type="PROSITE" id="PS00088">
    <property type="entry name" value="SOD_MN"/>
    <property type="match status" value="1"/>
</dbReference>
<dbReference type="InterPro" id="IPR050265">
    <property type="entry name" value="Fe/Mn_Superoxide_Dismutase"/>
</dbReference>
<name>A0ABN6QDI4_9BACT</name>
<feature type="domain" description="Manganese/iron superoxide dismutase N-terminal" evidence="6">
    <location>
        <begin position="16"/>
        <end position="98"/>
    </location>
</feature>
<reference evidence="8" key="1">
    <citation type="submission" date="2022-06" db="EMBL/GenBank/DDBJ databases">
        <title>Akkermansia biwalacus sp. nov., an anaerobic mucin-degrading bacterium isolated from human intestine.</title>
        <authorList>
            <person name="Kobayashi Y."/>
            <person name="Inoue S."/>
            <person name="Kawahara T."/>
            <person name="Kohda N."/>
        </authorList>
    </citation>
    <scope>NUCLEOTIDE SEQUENCE</scope>
    <source>
        <strain evidence="8">WON2089</strain>
    </source>
</reference>
<organism evidence="8 9">
    <name type="scientific">Akkermansia biwaensis</name>
    <dbReference type="NCBI Taxonomy" id="2946555"/>
    <lineage>
        <taxon>Bacteria</taxon>
        <taxon>Pseudomonadati</taxon>
        <taxon>Verrucomicrobiota</taxon>
        <taxon>Verrucomicrobiia</taxon>
        <taxon>Verrucomicrobiales</taxon>
        <taxon>Akkermansiaceae</taxon>
        <taxon>Akkermansia</taxon>
    </lineage>
</organism>
<dbReference type="InterPro" id="IPR036324">
    <property type="entry name" value="Mn/Fe_SOD_N_sf"/>
</dbReference>
<keyword evidence="4 5" id="KW-0560">Oxidoreductase</keyword>
<dbReference type="InterPro" id="IPR019832">
    <property type="entry name" value="Mn/Fe_SOD_C"/>
</dbReference>
<evidence type="ECO:0000313" key="8">
    <source>
        <dbReference type="EMBL" id="BDL42574.1"/>
    </source>
</evidence>
<keyword evidence="9" id="KW-1185">Reference proteome</keyword>
<dbReference type="SUPFAM" id="SSF54719">
    <property type="entry name" value="Fe,Mn superoxide dismutase (SOD), C-terminal domain"/>
    <property type="match status" value="1"/>
</dbReference>
<keyword evidence="3 5" id="KW-0479">Metal-binding</keyword>
<dbReference type="Proteomes" id="UP001062263">
    <property type="component" value="Chromosome"/>
</dbReference>
<accession>A0ABN6QDI4</accession>
<feature type="domain" description="Manganese/iron superoxide dismutase C-terminal" evidence="7">
    <location>
        <begin position="105"/>
        <end position="206"/>
    </location>
</feature>
<dbReference type="SUPFAM" id="SSF46609">
    <property type="entry name" value="Fe,Mn superoxide dismutase (SOD), N-terminal domain"/>
    <property type="match status" value="1"/>
</dbReference>